<gene>
    <name evidence="2" type="ORF">GCM10011352_01630</name>
</gene>
<evidence type="ECO:0000313" key="2">
    <source>
        <dbReference type="EMBL" id="GGB79653.1"/>
    </source>
</evidence>
<dbReference type="EMBL" id="BMIJ01000001">
    <property type="protein sequence ID" value="GGB79653.1"/>
    <property type="molecule type" value="Genomic_DNA"/>
</dbReference>
<accession>A0ABQ1JYQ6</accession>
<sequence length="100" mass="11031">MFMPAQKDDAVTASGCKLSHPKMELVYQEYDRSVCSSGMDGKACLLIYGIVIPAGSFVVSGSIVVSNNIISWFEYQGICEESNLNRTLTIFTDSDDQDYD</sequence>
<name>A0ABQ1JYQ6_9GAMM</name>
<organism evidence="2 3">
    <name type="scientific">Marinobacterium zhoushanense</name>
    <dbReference type="NCBI Taxonomy" id="1679163"/>
    <lineage>
        <taxon>Bacteria</taxon>
        <taxon>Pseudomonadati</taxon>
        <taxon>Pseudomonadota</taxon>
        <taxon>Gammaproteobacteria</taxon>
        <taxon>Oceanospirillales</taxon>
        <taxon>Oceanospirillaceae</taxon>
        <taxon>Marinobacterium</taxon>
    </lineage>
</organism>
<proteinExistence type="predicted"/>
<evidence type="ECO:0000256" key="1">
    <source>
        <dbReference type="SAM" id="Phobius"/>
    </source>
</evidence>
<keyword evidence="1" id="KW-1133">Transmembrane helix</keyword>
<keyword evidence="1" id="KW-0812">Transmembrane</keyword>
<comment type="caution">
    <text evidence="2">The sequence shown here is derived from an EMBL/GenBank/DDBJ whole genome shotgun (WGS) entry which is preliminary data.</text>
</comment>
<evidence type="ECO:0000313" key="3">
    <source>
        <dbReference type="Proteomes" id="UP000629025"/>
    </source>
</evidence>
<feature type="transmembrane region" description="Helical" evidence="1">
    <location>
        <begin position="45"/>
        <end position="65"/>
    </location>
</feature>
<keyword evidence="3" id="KW-1185">Reference proteome</keyword>
<dbReference type="RefSeq" id="WP_188745207.1">
    <property type="nucleotide sequence ID" value="NZ_BMIJ01000001.1"/>
</dbReference>
<reference evidence="3" key="1">
    <citation type="journal article" date="2019" name="Int. J. Syst. Evol. Microbiol.">
        <title>The Global Catalogue of Microorganisms (GCM) 10K type strain sequencing project: providing services to taxonomists for standard genome sequencing and annotation.</title>
        <authorList>
            <consortium name="The Broad Institute Genomics Platform"/>
            <consortium name="The Broad Institute Genome Sequencing Center for Infectious Disease"/>
            <person name="Wu L."/>
            <person name="Ma J."/>
        </authorList>
    </citation>
    <scope>NUCLEOTIDE SEQUENCE [LARGE SCALE GENOMIC DNA]</scope>
    <source>
        <strain evidence="3">CGMCC 1.15341</strain>
    </source>
</reference>
<keyword evidence="1" id="KW-0472">Membrane</keyword>
<protein>
    <submittedName>
        <fullName evidence="2">Uncharacterized protein</fullName>
    </submittedName>
</protein>
<dbReference type="Proteomes" id="UP000629025">
    <property type="component" value="Unassembled WGS sequence"/>
</dbReference>